<keyword evidence="2" id="KW-1185">Reference proteome</keyword>
<accession>A0ABN3V0K8</accession>
<dbReference type="RefSeq" id="WP_344677258.1">
    <property type="nucleotide sequence ID" value="NZ_BAAAUX010000001.1"/>
</dbReference>
<dbReference type="EMBL" id="BAAAUX010000001">
    <property type="protein sequence ID" value="GAA2772989.1"/>
    <property type="molecule type" value="Genomic_DNA"/>
</dbReference>
<gene>
    <name evidence="1" type="ORF">GCM10010470_00680</name>
</gene>
<organism evidence="1 2">
    <name type="scientific">Saccharopolyspora taberi</name>
    <dbReference type="NCBI Taxonomy" id="60895"/>
    <lineage>
        <taxon>Bacteria</taxon>
        <taxon>Bacillati</taxon>
        <taxon>Actinomycetota</taxon>
        <taxon>Actinomycetes</taxon>
        <taxon>Pseudonocardiales</taxon>
        <taxon>Pseudonocardiaceae</taxon>
        <taxon>Saccharopolyspora</taxon>
    </lineage>
</organism>
<sequence length="74" mass="8137">MTTTPALNKAHNHTFRAGVLTIHYTESPHGTPPRKVKTICGQSHRRTYFGVMSDHPDNAAFTVNCTKCLTVAAK</sequence>
<evidence type="ECO:0008006" key="3">
    <source>
        <dbReference type="Google" id="ProtNLM"/>
    </source>
</evidence>
<name>A0ABN3V0K8_9PSEU</name>
<comment type="caution">
    <text evidence="1">The sequence shown here is derived from an EMBL/GenBank/DDBJ whole genome shotgun (WGS) entry which is preliminary data.</text>
</comment>
<dbReference type="Proteomes" id="UP001500979">
    <property type="component" value="Unassembled WGS sequence"/>
</dbReference>
<proteinExistence type="predicted"/>
<evidence type="ECO:0000313" key="1">
    <source>
        <dbReference type="EMBL" id="GAA2772989.1"/>
    </source>
</evidence>
<evidence type="ECO:0000313" key="2">
    <source>
        <dbReference type="Proteomes" id="UP001500979"/>
    </source>
</evidence>
<reference evidence="1 2" key="1">
    <citation type="journal article" date="2019" name="Int. J. Syst. Evol. Microbiol.">
        <title>The Global Catalogue of Microorganisms (GCM) 10K type strain sequencing project: providing services to taxonomists for standard genome sequencing and annotation.</title>
        <authorList>
            <consortium name="The Broad Institute Genomics Platform"/>
            <consortium name="The Broad Institute Genome Sequencing Center for Infectious Disease"/>
            <person name="Wu L."/>
            <person name="Ma J."/>
        </authorList>
    </citation>
    <scope>NUCLEOTIDE SEQUENCE [LARGE SCALE GENOMIC DNA]</scope>
    <source>
        <strain evidence="1 2">JCM 9383</strain>
    </source>
</reference>
<protein>
    <recommendedName>
        <fullName evidence="3">N-acetylmuramoyl-L-alanine amidase</fullName>
    </recommendedName>
</protein>